<accession>A0A4Y7JCJ1</accession>
<evidence type="ECO:0000313" key="2">
    <source>
        <dbReference type="EMBL" id="RZC58813.1"/>
    </source>
</evidence>
<evidence type="ECO:0000313" key="3">
    <source>
        <dbReference type="Proteomes" id="UP000316621"/>
    </source>
</evidence>
<dbReference type="Gramene" id="RZC58813">
    <property type="protein sequence ID" value="RZC58813"/>
    <property type="gene ID" value="C5167_006112"/>
</dbReference>
<feature type="region of interest" description="Disordered" evidence="1">
    <location>
        <begin position="1"/>
        <end position="115"/>
    </location>
</feature>
<dbReference type="Proteomes" id="UP000316621">
    <property type="component" value="Chromosome 4"/>
</dbReference>
<keyword evidence="3" id="KW-1185">Reference proteome</keyword>
<protein>
    <submittedName>
        <fullName evidence="2">Uncharacterized protein</fullName>
    </submittedName>
</protein>
<dbReference type="EMBL" id="CM010718">
    <property type="protein sequence ID" value="RZC58813.1"/>
    <property type="molecule type" value="Genomic_DNA"/>
</dbReference>
<dbReference type="AlphaFoldDB" id="A0A4Y7JCJ1"/>
<proteinExistence type="predicted"/>
<name>A0A4Y7JCJ1_PAPSO</name>
<feature type="compositionally biased region" description="Basic and acidic residues" evidence="1">
    <location>
        <begin position="85"/>
        <end position="102"/>
    </location>
</feature>
<organism evidence="2 3">
    <name type="scientific">Papaver somniferum</name>
    <name type="common">Opium poppy</name>
    <dbReference type="NCBI Taxonomy" id="3469"/>
    <lineage>
        <taxon>Eukaryota</taxon>
        <taxon>Viridiplantae</taxon>
        <taxon>Streptophyta</taxon>
        <taxon>Embryophyta</taxon>
        <taxon>Tracheophyta</taxon>
        <taxon>Spermatophyta</taxon>
        <taxon>Magnoliopsida</taxon>
        <taxon>Ranunculales</taxon>
        <taxon>Papaveraceae</taxon>
        <taxon>Papaveroideae</taxon>
        <taxon>Papaver</taxon>
    </lineage>
</organism>
<evidence type="ECO:0000256" key="1">
    <source>
        <dbReference type="SAM" id="MobiDB-lite"/>
    </source>
</evidence>
<reference evidence="2 3" key="1">
    <citation type="journal article" date="2018" name="Science">
        <title>The opium poppy genome and morphinan production.</title>
        <authorList>
            <person name="Guo L."/>
            <person name="Winzer T."/>
            <person name="Yang X."/>
            <person name="Li Y."/>
            <person name="Ning Z."/>
            <person name="He Z."/>
            <person name="Teodor R."/>
            <person name="Lu Y."/>
            <person name="Bowser T.A."/>
            <person name="Graham I.A."/>
            <person name="Ye K."/>
        </authorList>
    </citation>
    <scope>NUCLEOTIDE SEQUENCE [LARGE SCALE GENOMIC DNA]</scope>
    <source>
        <strain evidence="3">cv. HN1</strain>
        <tissue evidence="2">Leaves</tissue>
    </source>
</reference>
<sequence>MDEHNKLVKDNGSSQVLNCEPQEDNNGIQQFHQPFVENPNISQTKGRSPKDDKGKGKVSSTGRLLDGIESSTANKKRKCSVCQDTTHDKRNYPKKADMDQLKISEPSTNSSNEDTISLRSFQNRVKCRGEKSSKCGQITAKEVLKACNDLV</sequence>
<feature type="compositionally biased region" description="Polar residues" evidence="1">
    <location>
        <begin position="105"/>
        <end position="115"/>
    </location>
</feature>
<gene>
    <name evidence="2" type="ORF">C5167_006112</name>
</gene>